<comment type="caution">
    <text evidence="2">The sequence shown here is derived from an EMBL/GenBank/DDBJ whole genome shotgun (WGS) entry which is preliminary data.</text>
</comment>
<dbReference type="EMBL" id="JAHUTJ010013929">
    <property type="protein sequence ID" value="MED6269364.1"/>
    <property type="molecule type" value="Genomic_DNA"/>
</dbReference>
<dbReference type="Proteomes" id="UP001352852">
    <property type="component" value="Unassembled WGS sequence"/>
</dbReference>
<feature type="compositionally biased region" description="Polar residues" evidence="1">
    <location>
        <begin position="35"/>
        <end position="52"/>
    </location>
</feature>
<evidence type="ECO:0000256" key="1">
    <source>
        <dbReference type="SAM" id="MobiDB-lite"/>
    </source>
</evidence>
<protein>
    <submittedName>
        <fullName evidence="2">Uncharacterized protein</fullName>
    </submittedName>
</protein>
<feature type="compositionally biased region" description="Polar residues" evidence="1">
    <location>
        <begin position="71"/>
        <end position="84"/>
    </location>
</feature>
<evidence type="ECO:0000313" key="2">
    <source>
        <dbReference type="EMBL" id="MED6269364.1"/>
    </source>
</evidence>
<evidence type="ECO:0000313" key="3">
    <source>
        <dbReference type="Proteomes" id="UP001352852"/>
    </source>
</evidence>
<sequence>MKVQVPIPQRATSPETQEEVPFIPVGDRHAAPAPAQTSAGTAQTRITSTQTPTPVPIWRVGHDQKGAYLVQKSTPTRASAGQSSPNPPMNFWSQQSIF</sequence>
<reference evidence="2 3" key="1">
    <citation type="submission" date="2021-06" db="EMBL/GenBank/DDBJ databases">
        <authorList>
            <person name="Palmer J.M."/>
        </authorList>
    </citation>
    <scope>NUCLEOTIDE SEQUENCE [LARGE SCALE GENOMIC DNA]</scope>
    <source>
        <strain evidence="2 3">CL_MEX2019</strain>
        <tissue evidence="2">Muscle</tissue>
    </source>
</reference>
<organism evidence="2 3">
    <name type="scientific">Characodon lateralis</name>
    <dbReference type="NCBI Taxonomy" id="208331"/>
    <lineage>
        <taxon>Eukaryota</taxon>
        <taxon>Metazoa</taxon>
        <taxon>Chordata</taxon>
        <taxon>Craniata</taxon>
        <taxon>Vertebrata</taxon>
        <taxon>Euteleostomi</taxon>
        <taxon>Actinopterygii</taxon>
        <taxon>Neopterygii</taxon>
        <taxon>Teleostei</taxon>
        <taxon>Neoteleostei</taxon>
        <taxon>Acanthomorphata</taxon>
        <taxon>Ovalentaria</taxon>
        <taxon>Atherinomorphae</taxon>
        <taxon>Cyprinodontiformes</taxon>
        <taxon>Goodeidae</taxon>
        <taxon>Characodon</taxon>
    </lineage>
</organism>
<gene>
    <name evidence="2" type="ORF">CHARACLAT_032366</name>
</gene>
<keyword evidence="3" id="KW-1185">Reference proteome</keyword>
<name>A0ABU7D5W6_9TELE</name>
<accession>A0ABU7D5W6</accession>
<feature type="region of interest" description="Disordered" evidence="1">
    <location>
        <begin position="71"/>
        <end position="98"/>
    </location>
</feature>
<proteinExistence type="predicted"/>
<feature type="region of interest" description="Disordered" evidence="1">
    <location>
        <begin position="24"/>
        <end position="59"/>
    </location>
</feature>